<dbReference type="AlphaFoldDB" id="X1ME71"/>
<evidence type="ECO:0000313" key="1">
    <source>
        <dbReference type="EMBL" id="GAI04669.1"/>
    </source>
</evidence>
<comment type="caution">
    <text evidence="1">The sequence shown here is derived from an EMBL/GenBank/DDBJ whole genome shotgun (WGS) entry which is preliminary data.</text>
</comment>
<reference evidence="1" key="1">
    <citation type="journal article" date="2014" name="Front. Microbiol.">
        <title>High frequency of phylogenetically diverse reductive dehalogenase-homologous genes in deep subseafloor sedimentary metagenomes.</title>
        <authorList>
            <person name="Kawai M."/>
            <person name="Futagami T."/>
            <person name="Toyoda A."/>
            <person name="Takaki Y."/>
            <person name="Nishi S."/>
            <person name="Hori S."/>
            <person name="Arai W."/>
            <person name="Tsubouchi T."/>
            <person name="Morono Y."/>
            <person name="Uchiyama I."/>
            <person name="Ito T."/>
            <person name="Fujiyama A."/>
            <person name="Inagaki F."/>
            <person name="Takami H."/>
        </authorList>
    </citation>
    <scope>NUCLEOTIDE SEQUENCE</scope>
    <source>
        <strain evidence="1">Expedition CK06-06</strain>
    </source>
</reference>
<sequence>MVNVVELYPGKGAGKHCSQNLATSSPQSVPEHLSLRQFNICFLSACQDYTPKVAIVLVRTCREDIQFFGLEYAEAKWHKFINPWGLVQRGSRASGEGGASSQS</sequence>
<name>X1ME71_9ZZZZ</name>
<dbReference type="EMBL" id="BARV01004577">
    <property type="protein sequence ID" value="GAI04669.1"/>
    <property type="molecule type" value="Genomic_DNA"/>
</dbReference>
<gene>
    <name evidence="1" type="ORF">S06H3_10058</name>
</gene>
<organism evidence="1">
    <name type="scientific">marine sediment metagenome</name>
    <dbReference type="NCBI Taxonomy" id="412755"/>
    <lineage>
        <taxon>unclassified sequences</taxon>
        <taxon>metagenomes</taxon>
        <taxon>ecological metagenomes</taxon>
    </lineage>
</organism>
<protein>
    <submittedName>
        <fullName evidence="1">Uncharacterized protein</fullName>
    </submittedName>
</protein>
<accession>X1ME71</accession>
<proteinExistence type="predicted"/>